<evidence type="ECO:0000313" key="3">
    <source>
        <dbReference type="Proteomes" id="UP000625551"/>
    </source>
</evidence>
<protein>
    <submittedName>
        <fullName evidence="2">Uncharacterized protein</fullName>
    </submittedName>
</protein>
<sequence>MDLQTIIIGVLALAVFIVPVYLIQRKQKKQSNMVLDRMLSFCEERQMQLTKLDFWNEVFAIGIDEAVGKVVYFNMQDVVARQVIVDLADVKCCELVKDSRKVNGDLIIDQIVLRFHFTGPKRQSQELEFYNREQNMMLSNELHFANKWMGIVNSALATLPQIAKV</sequence>
<evidence type="ECO:0000256" key="1">
    <source>
        <dbReference type="SAM" id="Phobius"/>
    </source>
</evidence>
<dbReference type="EMBL" id="JACXAJ010000001">
    <property type="protein sequence ID" value="MBD1396461.1"/>
    <property type="molecule type" value="Genomic_DNA"/>
</dbReference>
<name>A0ABR7XGD2_9BACT</name>
<dbReference type="Proteomes" id="UP000625551">
    <property type="component" value="Unassembled WGS sequence"/>
</dbReference>
<organism evidence="2 3">
    <name type="scientific">Pontibacter aquaedesilientis</name>
    <dbReference type="NCBI Taxonomy" id="2766980"/>
    <lineage>
        <taxon>Bacteria</taxon>
        <taxon>Pseudomonadati</taxon>
        <taxon>Bacteroidota</taxon>
        <taxon>Cytophagia</taxon>
        <taxon>Cytophagales</taxon>
        <taxon>Hymenobacteraceae</taxon>
        <taxon>Pontibacter</taxon>
    </lineage>
</organism>
<accession>A0ABR7XGD2</accession>
<gene>
    <name evidence="2" type="ORF">H9Q13_04735</name>
</gene>
<comment type="caution">
    <text evidence="2">The sequence shown here is derived from an EMBL/GenBank/DDBJ whole genome shotgun (WGS) entry which is preliminary data.</text>
</comment>
<keyword evidence="1" id="KW-0812">Transmembrane</keyword>
<reference evidence="2 3" key="1">
    <citation type="submission" date="2020-09" db="EMBL/GenBank/DDBJ databases">
        <title>Genome sequencing and assembly of Pontibacter sp.</title>
        <authorList>
            <person name="Chhetri G."/>
        </authorList>
    </citation>
    <scope>NUCLEOTIDE SEQUENCE [LARGE SCALE GENOMIC DNA]</scope>
    <source>
        <strain evidence="2 3">JH31</strain>
    </source>
</reference>
<evidence type="ECO:0000313" key="2">
    <source>
        <dbReference type="EMBL" id="MBD1396461.1"/>
    </source>
</evidence>
<dbReference type="RefSeq" id="WP_191182562.1">
    <property type="nucleotide sequence ID" value="NZ_JACXAJ010000001.1"/>
</dbReference>
<proteinExistence type="predicted"/>
<keyword evidence="3" id="KW-1185">Reference proteome</keyword>
<keyword evidence="1" id="KW-1133">Transmembrane helix</keyword>
<feature type="transmembrane region" description="Helical" evidence="1">
    <location>
        <begin position="6"/>
        <end position="23"/>
    </location>
</feature>
<keyword evidence="1" id="KW-0472">Membrane</keyword>